<keyword evidence="3" id="KW-1185">Reference proteome</keyword>
<protein>
    <submittedName>
        <fullName evidence="2">Uncharacterized protein</fullName>
    </submittedName>
</protein>
<evidence type="ECO:0000313" key="3">
    <source>
        <dbReference type="Proteomes" id="UP000028924"/>
    </source>
</evidence>
<dbReference type="KEGG" id="apro:F751_0066"/>
<reference evidence="2 3" key="1">
    <citation type="journal article" date="2014" name="BMC Genomics">
        <title>Oil accumulation mechanisms of the oleaginous microalga Chlorella protothecoides revealed through its genome, transcriptomes, and proteomes.</title>
        <authorList>
            <person name="Gao C."/>
            <person name="Wang Y."/>
            <person name="Shen Y."/>
            <person name="Yan D."/>
            <person name="He X."/>
            <person name="Dai J."/>
            <person name="Wu Q."/>
        </authorList>
    </citation>
    <scope>NUCLEOTIDE SEQUENCE [LARGE SCALE GENOMIC DNA]</scope>
    <source>
        <strain evidence="2 3">0710</strain>
    </source>
</reference>
<evidence type="ECO:0000256" key="1">
    <source>
        <dbReference type="SAM" id="MobiDB-lite"/>
    </source>
</evidence>
<dbReference type="RefSeq" id="XP_011398025.1">
    <property type="nucleotide sequence ID" value="XM_011399723.1"/>
</dbReference>
<dbReference type="Proteomes" id="UP000028924">
    <property type="component" value="Unassembled WGS sequence"/>
</dbReference>
<dbReference type="EMBL" id="APJO01000455">
    <property type="protein sequence ID" value="KFM22392.1"/>
    <property type="molecule type" value="Genomic_DNA"/>
</dbReference>
<feature type="region of interest" description="Disordered" evidence="1">
    <location>
        <begin position="60"/>
        <end position="98"/>
    </location>
</feature>
<feature type="compositionally biased region" description="Basic and acidic residues" evidence="1">
    <location>
        <begin position="76"/>
        <end position="86"/>
    </location>
</feature>
<sequence>MDSENRPKRLFPPRAGTPMLEGANQLQGWGRGVGGGWMLRVQVWCKAGSGCGAQSGVVGVPSRATGSHHTTNRTHASSDDDRDIMPRHLPRTPGSRPG</sequence>
<dbReference type="GeneID" id="23611457"/>
<accession>A0A087S9I8</accession>
<evidence type="ECO:0000313" key="2">
    <source>
        <dbReference type="EMBL" id="KFM22392.1"/>
    </source>
</evidence>
<dbReference type="AlphaFoldDB" id="A0A087S9I8"/>
<feature type="compositionally biased region" description="Polar residues" evidence="1">
    <location>
        <begin position="64"/>
        <end position="75"/>
    </location>
</feature>
<organism evidence="2 3">
    <name type="scientific">Auxenochlorella protothecoides</name>
    <name type="common">Green microalga</name>
    <name type="synonym">Chlorella protothecoides</name>
    <dbReference type="NCBI Taxonomy" id="3075"/>
    <lineage>
        <taxon>Eukaryota</taxon>
        <taxon>Viridiplantae</taxon>
        <taxon>Chlorophyta</taxon>
        <taxon>core chlorophytes</taxon>
        <taxon>Trebouxiophyceae</taxon>
        <taxon>Chlorellales</taxon>
        <taxon>Chlorellaceae</taxon>
        <taxon>Auxenochlorella</taxon>
    </lineage>
</organism>
<name>A0A087S9I8_AUXPR</name>
<proteinExistence type="predicted"/>
<gene>
    <name evidence="2" type="ORF">F751_0066</name>
</gene>
<comment type="caution">
    <text evidence="2">The sequence shown here is derived from an EMBL/GenBank/DDBJ whole genome shotgun (WGS) entry which is preliminary data.</text>
</comment>